<dbReference type="EMBL" id="LUGG01000004">
    <property type="protein sequence ID" value="OBZ75944.1"/>
    <property type="molecule type" value="Genomic_DNA"/>
</dbReference>
<dbReference type="Pfam" id="PF22042">
    <property type="entry name" value="EF-G_D2"/>
    <property type="match status" value="1"/>
</dbReference>
<comment type="similarity">
    <text evidence="3">Belongs to the TRAFAC class translation factor GTPase superfamily. Classic translation factor GTPase family. IF-2 subfamily.</text>
</comment>
<dbReference type="SUPFAM" id="SSF55486">
    <property type="entry name" value="Metalloproteases ('zincins'), catalytic domain"/>
    <property type="match status" value="1"/>
</dbReference>
<dbReference type="FunFam" id="3.40.50.10050:FF:000001">
    <property type="entry name" value="Translation initiation factor IF-2"/>
    <property type="match status" value="1"/>
</dbReference>
<reference evidence="16 17" key="1">
    <citation type="submission" date="2016-03" db="EMBL/GenBank/DDBJ databases">
        <title>Whole genome sequencing of Grifola frondosa 9006-11.</title>
        <authorList>
            <person name="Min B."/>
            <person name="Park H."/>
            <person name="Kim J.-G."/>
            <person name="Cho H."/>
            <person name="Oh Y.-L."/>
            <person name="Kong W.-S."/>
            <person name="Choi I.-G."/>
        </authorList>
    </citation>
    <scope>NUCLEOTIDE SEQUENCE [LARGE SCALE GENOMIC DNA]</scope>
    <source>
        <strain evidence="16 17">9006-11</strain>
    </source>
</reference>
<dbReference type="GO" id="GO:0016485">
    <property type="term" value="P:protein processing"/>
    <property type="evidence" value="ECO:0007669"/>
    <property type="project" value="TreeGrafter"/>
</dbReference>
<comment type="similarity">
    <text evidence="2">Belongs to the peptidase M13 family.</text>
</comment>
<keyword evidence="14" id="KW-0472">Membrane</keyword>
<dbReference type="InterPro" id="IPR005225">
    <property type="entry name" value="Small_GTP-bd"/>
</dbReference>
<dbReference type="Pfam" id="PF01431">
    <property type="entry name" value="Peptidase_M13"/>
    <property type="match status" value="1"/>
</dbReference>
<dbReference type="FunFam" id="3.40.50.300:FF:000019">
    <property type="entry name" value="Translation initiation factor IF-2"/>
    <property type="match status" value="1"/>
</dbReference>
<dbReference type="InterPro" id="IPR000718">
    <property type="entry name" value="Peptidase_M13"/>
</dbReference>
<keyword evidence="7" id="KW-0547">Nucleotide-binding</keyword>
<dbReference type="Gene3D" id="3.40.390.10">
    <property type="entry name" value="Collagenase (Catalytic Domain)"/>
    <property type="match status" value="1"/>
</dbReference>
<feature type="compositionally biased region" description="Low complexity" evidence="13">
    <location>
        <begin position="859"/>
        <end position="873"/>
    </location>
</feature>
<evidence type="ECO:0000256" key="1">
    <source>
        <dbReference type="ARBA" id="ARBA00001947"/>
    </source>
</evidence>
<proteinExistence type="inferred from homology"/>
<dbReference type="GO" id="GO:0003743">
    <property type="term" value="F:translation initiation factor activity"/>
    <property type="evidence" value="ECO:0007669"/>
    <property type="project" value="UniProtKB-KW"/>
</dbReference>
<dbReference type="Pfam" id="PF04760">
    <property type="entry name" value="IF2_N"/>
    <property type="match status" value="1"/>
</dbReference>
<dbReference type="PANTHER" id="PTHR11733">
    <property type="entry name" value="ZINC METALLOPROTEASE FAMILY M13 NEPRILYSIN-RELATED"/>
    <property type="match status" value="1"/>
</dbReference>
<dbReference type="InterPro" id="IPR000795">
    <property type="entry name" value="T_Tr_GTP-bd_dom"/>
</dbReference>
<dbReference type="GO" id="GO:0005886">
    <property type="term" value="C:plasma membrane"/>
    <property type="evidence" value="ECO:0007669"/>
    <property type="project" value="TreeGrafter"/>
</dbReference>
<keyword evidence="10" id="KW-0648">Protein biosynthesis</keyword>
<feature type="domain" description="Tr-type G" evidence="15">
    <location>
        <begin position="1051"/>
        <end position="1212"/>
    </location>
</feature>
<evidence type="ECO:0000259" key="15">
    <source>
        <dbReference type="PROSITE" id="PS51722"/>
    </source>
</evidence>
<comment type="cofactor">
    <cofactor evidence="1">
        <name>Zn(2+)</name>
        <dbReference type="ChEBI" id="CHEBI:29105"/>
    </cofactor>
</comment>
<sequence length="1532" mass="167321">MAGPRPSTDEETAPLLQDVSDTDASPHQPTHRSFAERITSSIHEPLSLLTKVLLVVALVFLLLSSIFIGLFAGAQHKLNSGRYGQPESTVTVTSPVCLTPQCIVLASSVLSSLDATQDPCENFYDFANGGWLKAHPIPSDKGSFGNFEALSQQNRRLLQQILSEDSSSHFFDVLSSFTTPYDEQILKKLRGLYSSCMDENKLNEIGAEPLLKVTTKIKQLFRGDTTVVDSSAKRNEKQRNRLTAALAYLHSRGIGALFATDIDGDVGKDPNLMTLWVSQPSLGLPSKEYYEEESITELYRTVLERLLITLADEEEKLQKQDPPSALVVHEERLSVWPPWPWPPWGGDDDDNHEPVNQTERAKKLSRNIIEFEKSIANASLDLDILYQDPIATYNPLPLENLTSALPEIDFPAYFSTFAPRNFPSTVILTSTTYAAALSSILNETDVDTLEAYLVSRAVLLSLPTLAWTPRPGRPFGVLRNIENAMGFAAGRYFVNETFGGASRQKGTKVITDIIKTFKASLHHIEWMDKESATAAAEKADAIRVKVGFPISPNTLDPASIANYYARVKIDEDTFFDNMLSASVNDEIITWQKLGKQRDPEAWEMYPSMVNAYFNPPANEIVFPAGILQPPFFSQDWPGYMSYGSFGQVAAHELTHAFDSAGRLYNQKGKLEQWWTNATSDGFNIRQDCIVKQFSSYTIDDGKGGKVHVNGNLTSGENIGDTGLIQSYRAWKAQYSEALKNGTEFLLPGLHYTREQLFFISFARAWAQNIKPESAVARVRTDPHSPNRYRVEGTVSNIPEFAAAFKCSPTAKGTSSFQAPALSNRRACGINRYSTSKQKLGPTFVCGGPSTSASGLNAHSSSDPTPSSSLVSPSKWARPGQRPSNPSVDTNDPHSERREIPPHELGKFGEYRPLNRSSRSASSMQASSLLSGSSGMASIRSILSKDRIKVAAETLAEEEEKKAERLDKGGKEKWSVVSVGNLARLLNVRLDTLLRKMVKAGMDAEASPTHILSSEYASLLAMEFGRNPVINDEAAFDIFPPPPPADLSTLPTRPPVVTIMGHVDHGKTTLLDTLRSTSVAKGEAGGITQHIGAFSVPVPTSGSNSGEIRTITFLDTPGHAAFSAMRARGAGVTDIAVIELVKKGDVGLVVAINKIDKPGVDLTKIENALLAEGVQLEVFGGEVPAVPVSGLTGQGLDQLVETISVLAEMQDLRAEREGLLQAMCSSPEFRRVLDLLQLHAKVRLMTDSNGKAVKAAYPGMPITVSGWKELPKAGDEVLEGPEADVKKALANRIRKAEMEATLGDMEAINEQRRIERERRDNETSVEPAEGEEASTERAAEGPRELRLVIKGDVSGSVEAVAGALEGIGNHIAKVKVVTTGVGNVTESDVMRAKAADGLVVAFNVSAPRSVEVEAASQQVQILSSTIIYRLMDDIKDKVIALLPPIIEQRGKKILKVAGGRVTNGVVDKTKLARVIRDGQTIHEGQLDTLRHQKRDMTEIPKGMECGMGFTKYDDLREGDLIQIYQNVEKPGTL</sequence>
<dbReference type="InterPro" id="IPR036925">
    <property type="entry name" value="TIF_IF2_dom3_sf"/>
</dbReference>
<accession>A0A1C7MLS1</accession>
<organism evidence="16 17">
    <name type="scientific">Grifola frondosa</name>
    <name type="common">Maitake</name>
    <name type="synonym">Polyporus frondosus</name>
    <dbReference type="NCBI Taxonomy" id="5627"/>
    <lineage>
        <taxon>Eukaryota</taxon>
        <taxon>Fungi</taxon>
        <taxon>Dikarya</taxon>
        <taxon>Basidiomycota</taxon>
        <taxon>Agaricomycotina</taxon>
        <taxon>Agaricomycetes</taxon>
        <taxon>Polyporales</taxon>
        <taxon>Grifolaceae</taxon>
        <taxon>Grifola</taxon>
    </lineage>
</organism>
<evidence type="ECO:0000256" key="14">
    <source>
        <dbReference type="SAM" id="Phobius"/>
    </source>
</evidence>
<dbReference type="Gene3D" id="3.40.50.300">
    <property type="entry name" value="P-loop containing nucleotide triphosphate hydrolases"/>
    <property type="match status" value="1"/>
</dbReference>
<dbReference type="InterPro" id="IPR023115">
    <property type="entry name" value="TIF_IF2_dom3"/>
</dbReference>
<dbReference type="InterPro" id="IPR008753">
    <property type="entry name" value="Peptidase_M13_N"/>
</dbReference>
<dbReference type="SUPFAM" id="SSF50447">
    <property type="entry name" value="Translation proteins"/>
    <property type="match status" value="1"/>
</dbReference>
<dbReference type="Pfam" id="PF05649">
    <property type="entry name" value="Peptidase_M13_N"/>
    <property type="match status" value="1"/>
</dbReference>
<dbReference type="Gene3D" id="1.10.1380.10">
    <property type="entry name" value="Neutral endopeptidase , domain2"/>
    <property type="match status" value="1"/>
</dbReference>
<feature type="compositionally biased region" description="Basic and acidic residues" evidence="13">
    <location>
        <begin position="1308"/>
        <end position="1321"/>
    </location>
</feature>
<gene>
    <name evidence="16" type="primary">Ece1</name>
    <name evidence="16" type="ORF">A0H81_04130</name>
</gene>
<keyword evidence="6" id="KW-0479">Metal-binding</keyword>
<dbReference type="PANTHER" id="PTHR11733:SF167">
    <property type="entry name" value="FI17812P1-RELATED"/>
    <property type="match status" value="1"/>
</dbReference>
<dbReference type="PROSITE" id="PS51885">
    <property type="entry name" value="NEPRILYSIN"/>
    <property type="match status" value="1"/>
</dbReference>
<feature type="region of interest" description="Disordered" evidence="13">
    <location>
        <begin position="1"/>
        <end position="33"/>
    </location>
</feature>
<dbReference type="Proteomes" id="UP000092993">
    <property type="component" value="Unassembled WGS sequence"/>
</dbReference>
<evidence type="ECO:0000256" key="8">
    <source>
        <dbReference type="ARBA" id="ARBA00022801"/>
    </source>
</evidence>
<dbReference type="Pfam" id="PF11987">
    <property type="entry name" value="IF-2"/>
    <property type="match status" value="1"/>
</dbReference>
<dbReference type="InterPro" id="IPR009000">
    <property type="entry name" value="Transl_B-barrel_sf"/>
</dbReference>
<dbReference type="GO" id="GO:0004222">
    <property type="term" value="F:metalloendopeptidase activity"/>
    <property type="evidence" value="ECO:0007669"/>
    <property type="project" value="InterPro"/>
</dbReference>
<dbReference type="InterPro" id="IPR006847">
    <property type="entry name" value="IF2_N"/>
</dbReference>
<dbReference type="SUPFAM" id="SSF52156">
    <property type="entry name" value="Initiation factor IF2/eIF5b, domain 3"/>
    <property type="match status" value="1"/>
</dbReference>
<dbReference type="Pfam" id="PF00009">
    <property type="entry name" value="GTP_EFTU"/>
    <property type="match status" value="1"/>
</dbReference>
<dbReference type="CDD" id="cd01887">
    <property type="entry name" value="IF2_eIF5B"/>
    <property type="match status" value="1"/>
</dbReference>
<dbReference type="Gene3D" id="3.40.50.10050">
    <property type="entry name" value="Translation initiation factor IF- 2, domain 3"/>
    <property type="match status" value="1"/>
</dbReference>
<feature type="compositionally biased region" description="Low complexity" evidence="13">
    <location>
        <begin position="915"/>
        <end position="929"/>
    </location>
</feature>
<dbReference type="InterPro" id="IPR024079">
    <property type="entry name" value="MetalloPept_cat_dom_sf"/>
</dbReference>
<evidence type="ECO:0000256" key="12">
    <source>
        <dbReference type="ARBA" id="ARBA00023134"/>
    </source>
</evidence>
<protein>
    <submittedName>
        <fullName evidence="16">Endothelin-converting enzyme 1</fullName>
    </submittedName>
</protein>
<keyword evidence="8" id="KW-0378">Hydrolase</keyword>
<dbReference type="InterPro" id="IPR053905">
    <property type="entry name" value="EF-G-like_DII"/>
</dbReference>
<evidence type="ECO:0000256" key="6">
    <source>
        <dbReference type="ARBA" id="ARBA00022723"/>
    </source>
</evidence>
<evidence type="ECO:0000256" key="9">
    <source>
        <dbReference type="ARBA" id="ARBA00022833"/>
    </source>
</evidence>
<keyword evidence="14" id="KW-0812">Transmembrane</keyword>
<keyword evidence="9" id="KW-0862">Zinc</keyword>
<dbReference type="CDD" id="cd03692">
    <property type="entry name" value="mtIF2_IVc"/>
    <property type="match status" value="1"/>
</dbReference>
<evidence type="ECO:0000256" key="7">
    <source>
        <dbReference type="ARBA" id="ARBA00022741"/>
    </source>
</evidence>
<dbReference type="SUPFAM" id="SSF52540">
    <property type="entry name" value="P-loop containing nucleoside triphosphate hydrolases"/>
    <property type="match status" value="1"/>
</dbReference>
<dbReference type="CDD" id="cd08662">
    <property type="entry name" value="M13"/>
    <property type="match status" value="1"/>
</dbReference>
<feature type="transmembrane region" description="Helical" evidence="14">
    <location>
        <begin position="52"/>
        <end position="72"/>
    </location>
</feature>
<dbReference type="InterPro" id="IPR042089">
    <property type="entry name" value="Peptidase_M13_dom_2"/>
</dbReference>
<dbReference type="Gene3D" id="2.40.30.10">
    <property type="entry name" value="Translation factors"/>
    <property type="match status" value="2"/>
</dbReference>
<dbReference type="InterPro" id="IPR000178">
    <property type="entry name" value="TF_IF2_bacterial-like"/>
</dbReference>
<keyword evidence="12" id="KW-0342">GTP-binding</keyword>
<dbReference type="InterPro" id="IPR027417">
    <property type="entry name" value="P-loop_NTPase"/>
</dbReference>
<dbReference type="PROSITE" id="PS01176">
    <property type="entry name" value="IF2"/>
    <property type="match status" value="1"/>
</dbReference>
<evidence type="ECO:0000256" key="2">
    <source>
        <dbReference type="ARBA" id="ARBA00007357"/>
    </source>
</evidence>
<dbReference type="GO" id="GO:0003924">
    <property type="term" value="F:GTPase activity"/>
    <property type="evidence" value="ECO:0007669"/>
    <property type="project" value="InterPro"/>
</dbReference>
<evidence type="ECO:0000256" key="3">
    <source>
        <dbReference type="ARBA" id="ARBA00007733"/>
    </source>
</evidence>
<keyword evidence="4" id="KW-0396">Initiation factor</keyword>
<dbReference type="PROSITE" id="PS51722">
    <property type="entry name" value="G_TR_2"/>
    <property type="match status" value="1"/>
</dbReference>
<name>A0A1C7MLS1_GRIFR</name>
<dbReference type="FunFam" id="2.40.30.10:FF:000008">
    <property type="entry name" value="Translation initiation factor IF-2"/>
    <property type="match status" value="1"/>
</dbReference>
<evidence type="ECO:0000256" key="5">
    <source>
        <dbReference type="ARBA" id="ARBA00022670"/>
    </source>
</evidence>
<dbReference type="NCBIfam" id="TIGR00231">
    <property type="entry name" value="small_GTP"/>
    <property type="match status" value="1"/>
</dbReference>
<keyword evidence="17" id="KW-1185">Reference proteome</keyword>
<keyword evidence="5" id="KW-0645">Protease</keyword>
<evidence type="ECO:0000313" key="17">
    <source>
        <dbReference type="Proteomes" id="UP000092993"/>
    </source>
</evidence>
<evidence type="ECO:0000256" key="4">
    <source>
        <dbReference type="ARBA" id="ARBA00022540"/>
    </source>
</evidence>
<dbReference type="GO" id="GO:0046872">
    <property type="term" value="F:metal ion binding"/>
    <property type="evidence" value="ECO:0007669"/>
    <property type="project" value="UniProtKB-KW"/>
</dbReference>
<feature type="compositionally biased region" description="Basic and acidic residues" evidence="13">
    <location>
        <begin position="890"/>
        <end position="909"/>
    </location>
</feature>
<evidence type="ECO:0000313" key="16">
    <source>
        <dbReference type="EMBL" id="OBZ75944.1"/>
    </source>
</evidence>
<keyword evidence="14" id="KW-1133">Transmembrane helix</keyword>
<keyword evidence="11" id="KW-0482">Metalloprotease</keyword>
<feature type="region of interest" description="Disordered" evidence="13">
    <location>
        <begin position="1308"/>
        <end position="1339"/>
    </location>
</feature>
<dbReference type="PRINTS" id="PR00786">
    <property type="entry name" value="NEPRILYSIN"/>
</dbReference>
<dbReference type="GO" id="GO:0005525">
    <property type="term" value="F:GTP binding"/>
    <property type="evidence" value="ECO:0007669"/>
    <property type="project" value="UniProtKB-KW"/>
</dbReference>
<evidence type="ECO:0000256" key="10">
    <source>
        <dbReference type="ARBA" id="ARBA00022917"/>
    </source>
</evidence>
<dbReference type="InterPro" id="IPR018497">
    <property type="entry name" value="Peptidase_M13_C"/>
</dbReference>
<evidence type="ECO:0000256" key="11">
    <source>
        <dbReference type="ARBA" id="ARBA00023049"/>
    </source>
</evidence>
<comment type="caution">
    <text evidence="16">The sequence shown here is derived from an EMBL/GenBank/DDBJ whole genome shotgun (WGS) entry which is preliminary data.</text>
</comment>
<evidence type="ECO:0000256" key="13">
    <source>
        <dbReference type="SAM" id="MobiDB-lite"/>
    </source>
</evidence>
<dbReference type="STRING" id="5627.A0A1C7MLS1"/>
<dbReference type="OrthoDB" id="6475849at2759"/>
<feature type="region of interest" description="Disordered" evidence="13">
    <location>
        <begin position="852"/>
        <end position="929"/>
    </location>
</feature>